<dbReference type="GO" id="GO:0042742">
    <property type="term" value="P:defense response to bacterium"/>
    <property type="evidence" value="ECO:0007669"/>
    <property type="project" value="UniProtKB-ARBA"/>
</dbReference>
<sequence>MQLVTGALGSLIPKLGELLKEEYKLQKGMKEQIKSLALELETTSRSRSGLASSGRRPMTWRTQSTPSWSAYKAASRPAQTGSSGSWRRLAACSAGSRLAIRSLARSVPSRSRSTTWPSVVAGTTSMMLCLGLPHHHRRLILASQLCTRVTELIGIDKSRSELISLISSKTSDDANRKVKMVSVIGVGGLGKTTLAKASYDMLKADFDCGAFVPVGRNPDLKKVLKDILFDLDKGRFMNMTMDIMMIILDDERRLINEVRKFLQNKRYFFVIDDVWEIQSWETIKLAFIENNLESRVVITTRKLEVAMEVGEVYYKLQPLSYDNSRKLFYTRIFGGQGKYLDNQPDDASDKFLKKCDGVPLAIICTMANLLVGKPREQWSDMYCSVGFGNKDNRHVENTMRILSFSYYDLPSHLRTCLLHISAFPEDYVIDKDSLIWKWIAEGFVHNKQGKRLERDTSTILIINRSMIQAVESESDGFTVEGCRVHDMVLELTRSISREENFFTIIDNDRSTLSQSTVRRLAYHNNILFTHWVGLTDMPHLRSIISCQCNFHKWVPFSSFKLLRVLAIEDFGYAEGFHFENIGKLLHLRYLGLKQLGYWSDKNAGVLSEAIRALKFLQTLELSGGFQNLPWNFYLVTQLVCLRVKIETLNWLSGKLTSLTSLEELTIYSFAHFGPSRQFFRELGCMKELRVLRITFPIELDKDVARNFMASLCNLHNIQHLNVCGSQSFILPRHLRHLGLEEIWLSRLPSYRMTPTYLPYLSYLCLNLNLMDETDLKVLSGLPELSYLRLRTLSTVSLNIPANDGFFQKLRFCMMMYSMVQFINNEDSSVSFHMWNGVEGDIPFGSRKKNEQCRVVPNVMPNVELLDFAVPVRALKDGNGTCDNLGLEHLASLRKVRATTNCRGACTAEVEEVEASLRHAVETGDDNKV</sequence>
<comment type="caution">
    <text evidence="7">The sequence shown here is derived from an EMBL/GenBank/DDBJ whole genome shotgun (WGS) entry which is preliminary data.</text>
</comment>
<dbReference type="Pfam" id="PF00931">
    <property type="entry name" value="NB-ARC"/>
    <property type="match status" value="1"/>
</dbReference>
<evidence type="ECO:0000256" key="1">
    <source>
        <dbReference type="ARBA" id="ARBA00022737"/>
    </source>
</evidence>
<feature type="domain" description="Disease resistance R13L4/SHOC-2-like LRR" evidence="6">
    <location>
        <begin position="539"/>
        <end position="922"/>
    </location>
</feature>
<dbReference type="Gene3D" id="3.80.10.10">
    <property type="entry name" value="Ribonuclease Inhibitor"/>
    <property type="match status" value="1"/>
</dbReference>
<dbReference type="OrthoDB" id="720104at2759"/>
<dbReference type="FunFam" id="1.10.10.10:FF:000322">
    <property type="entry name" value="Probable disease resistance protein At1g63360"/>
    <property type="match status" value="1"/>
</dbReference>
<feature type="compositionally biased region" description="Low complexity" evidence="3">
    <location>
        <begin position="46"/>
        <end position="56"/>
    </location>
</feature>
<dbReference type="InterPro" id="IPR044974">
    <property type="entry name" value="Disease_R_plants"/>
</dbReference>
<evidence type="ECO:0000259" key="6">
    <source>
        <dbReference type="Pfam" id="PF23598"/>
    </source>
</evidence>
<dbReference type="InterPro" id="IPR036388">
    <property type="entry name" value="WH-like_DNA-bd_sf"/>
</dbReference>
<organism evidence="7 8">
    <name type="scientific">Eragrostis curvula</name>
    <name type="common">weeping love grass</name>
    <dbReference type="NCBI Taxonomy" id="38414"/>
    <lineage>
        <taxon>Eukaryota</taxon>
        <taxon>Viridiplantae</taxon>
        <taxon>Streptophyta</taxon>
        <taxon>Embryophyta</taxon>
        <taxon>Tracheophyta</taxon>
        <taxon>Spermatophyta</taxon>
        <taxon>Magnoliopsida</taxon>
        <taxon>Liliopsida</taxon>
        <taxon>Poales</taxon>
        <taxon>Poaceae</taxon>
        <taxon>PACMAD clade</taxon>
        <taxon>Chloridoideae</taxon>
        <taxon>Eragrostideae</taxon>
        <taxon>Eragrostidinae</taxon>
        <taxon>Eragrostis</taxon>
    </lineage>
</organism>
<feature type="non-terminal residue" evidence="7">
    <location>
        <position position="1"/>
    </location>
</feature>
<evidence type="ECO:0000256" key="3">
    <source>
        <dbReference type="SAM" id="MobiDB-lite"/>
    </source>
</evidence>
<dbReference type="InterPro" id="IPR027417">
    <property type="entry name" value="P-loop_NTPase"/>
</dbReference>
<evidence type="ECO:0000256" key="2">
    <source>
        <dbReference type="ARBA" id="ARBA00022821"/>
    </source>
</evidence>
<keyword evidence="2" id="KW-0611">Plant defense</keyword>
<dbReference type="GO" id="GO:0043531">
    <property type="term" value="F:ADP binding"/>
    <property type="evidence" value="ECO:0007669"/>
    <property type="project" value="InterPro"/>
</dbReference>
<dbReference type="InterPro" id="IPR055414">
    <property type="entry name" value="LRR_R13L4/SHOC2-like"/>
</dbReference>
<evidence type="ECO:0000259" key="4">
    <source>
        <dbReference type="Pfam" id="PF00931"/>
    </source>
</evidence>
<evidence type="ECO:0000259" key="5">
    <source>
        <dbReference type="Pfam" id="PF23559"/>
    </source>
</evidence>
<dbReference type="PANTHER" id="PTHR23155">
    <property type="entry name" value="DISEASE RESISTANCE PROTEIN RP"/>
    <property type="match status" value="1"/>
</dbReference>
<feature type="region of interest" description="Disordered" evidence="3">
    <location>
        <begin position="46"/>
        <end position="66"/>
    </location>
</feature>
<evidence type="ECO:0000313" key="8">
    <source>
        <dbReference type="Proteomes" id="UP000324897"/>
    </source>
</evidence>
<dbReference type="SUPFAM" id="SSF52047">
    <property type="entry name" value="RNI-like"/>
    <property type="match status" value="1"/>
</dbReference>
<reference evidence="7 8" key="1">
    <citation type="journal article" date="2019" name="Sci. Rep.">
        <title>A high-quality genome of Eragrostis curvula grass provides insights into Poaceae evolution and supports new strategies to enhance forage quality.</title>
        <authorList>
            <person name="Carballo J."/>
            <person name="Santos B.A.C.M."/>
            <person name="Zappacosta D."/>
            <person name="Garbus I."/>
            <person name="Selva J.P."/>
            <person name="Gallo C.A."/>
            <person name="Diaz A."/>
            <person name="Albertini E."/>
            <person name="Caccamo M."/>
            <person name="Echenique V."/>
        </authorList>
    </citation>
    <scope>NUCLEOTIDE SEQUENCE [LARGE SCALE GENOMIC DNA]</scope>
    <source>
        <strain evidence="8">cv. Victoria</strain>
        <tissue evidence="7">Leaf</tissue>
    </source>
</reference>
<dbReference type="EMBL" id="RWGY01000007">
    <property type="protein sequence ID" value="TVU41650.1"/>
    <property type="molecule type" value="Genomic_DNA"/>
</dbReference>
<protein>
    <submittedName>
        <fullName evidence="7">Uncharacterized protein</fullName>
    </submittedName>
</protein>
<dbReference type="Gramene" id="TVU41650">
    <property type="protein sequence ID" value="TVU41650"/>
    <property type="gene ID" value="EJB05_15189"/>
</dbReference>
<dbReference type="AlphaFoldDB" id="A0A5J9W2U6"/>
<accession>A0A5J9W2U6</accession>
<keyword evidence="1" id="KW-0677">Repeat</keyword>
<dbReference type="Proteomes" id="UP000324897">
    <property type="component" value="Chromosome 4"/>
</dbReference>
<dbReference type="PANTHER" id="PTHR23155:SF1228">
    <property type="entry name" value="NB-ARC DOMAIN CONTAINING PROTEIN, EXPRESSED"/>
    <property type="match status" value="1"/>
</dbReference>
<gene>
    <name evidence="7" type="ORF">EJB05_15189</name>
</gene>
<evidence type="ECO:0000313" key="7">
    <source>
        <dbReference type="EMBL" id="TVU41650.1"/>
    </source>
</evidence>
<dbReference type="InterPro" id="IPR002182">
    <property type="entry name" value="NB-ARC"/>
</dbReference>
<dbReference type="Pfam" id="PF23559">
    <property type="entry name" value="WHD_DRP"/>
    <property type="match status" value="1"/>
</dbReference>
<proteinExistence type="predicted"/>
<feature type="domain" description="NB-ARC" evidence="4">
    <location>
        <begin position="176"/>
        <end position="331"/>
    </location>
</feature>
<dbReference type="InterPro" id="IPR058922">
    <property type="entry name" value="WHD_DRP"/>
</dbReference>
<name>A0A5J9W2U6_9POAL</name>
<dbReference type="GO" id="GO:0009626">
    <property type="term" value="P:plant-type hypersensitive response"/>
    <property type="evidence" value="ECO:0007669"/>
    <property type="project" value="UniProtKB-ARBA"/>
</dbReference>
<dbReference type="GO" id="GO:0002758">
    <property type="term" value="P:innate immune response-activating signaling pathway"/>
    <property type="evidence" value="ECO:0007669"/>
    <property type="project" value="UniProtKB-ARBA"/>
</dbReference>
<dbReference type="InterPro" id="IPR032675">
    <property type="entry name" value="LRR_dom_sf"/>
</dbReference>
<keyword evidence="8" id="KW-1185">Reference proteome</keyword>
<dbReference type="Gene3D" id="1.10.10.10">
    <property type="entry name" value="Winged helix-like DNA-binding domain superfamily/Winged helix DNA-binding domain"/>
    <property type="match status" value="1"/>
</dbReference>
<dbReference type="SUPFAM" id="SSF52540">
    <property type="entry name" value="P-loop containing nucleoside triphosphate hydrolases"/>
    <property type="match status" value="1"/>
</dbReference>
<dbReference type="Gene3D" id="1.20.5.4130">
    <property type="match status" value="1"/>
</dbReference>
<dbReference type="Gene3D" id="3.40.50.300">
    <property type="entry name" value="P-loop containing nucleotide triphosphate hydrolases"/>
    <property type="match status" value="1"/>
</dbReference>
<dbReference type="PRINTS" id="PR00364">
    <property type="entry name" value="DISEASERSIST"/>
</dbReference>
<dbReference type="Pfam" id="PF23598">
    <property type="entry name" value="LRR_14"/>
    <property type="match status" value="1"/>
</dbReference>
<feature type="domain" description="Disease resistance protein winged helix" evidence="5">
    <location>
        <begin position="423"/>
        <end position="491"/>
    </location>
</feature>